<feature type="repeat" description="WD" evidence="6">
    <location>
        <begin position="280"/>
        <end position="309"/>
    </location>
</feature>
<dbReference type="Pfam" id="PF00400">
    <property type="entry name" value="WD40"/>
    <property type="match status" value="5"/>
</dbReference>
<dbReference type="InterPro" id="IPR001680">
    <property type="entry name" value="WD40_rpt"/>
</dbReference>
<organism evidence="7 8">
    <name type="scientific">Galdieria sulphuraria</name>
    <name type="common">Red alga</name>
    <dbReference type="NCBI Taxonomy" id="130081"/>
    <lineage>
        <taxon>Eukaryota</taxon>
        <taxon>Rhodophyta</taxon>
        <taxon>Bangiophyceae</taxon>
        <taxon>Galdieriales</taxon>
        <taxon>Galdieriaceae</taxon>
        <taxon>Galdieria</taxon>
    </lineage>
</organism>
<dbReference type="EMBL" id="KB454493">
    <property type="protein sequence ID" value="EME31290.1"/>
    <property type="molecule type" value="Genomic_DNA"/>
</dbReference>
<dbReference type="PROSITE" id="PS50082">
    <property type="entry name" value="WD_REPEATS_2"/>
    <property type="match status" value="4"/>
</dbReference>
<dbReference type="GO" id="GO:0043161">
    <property type="term" value="P:proteasome-mediated ubiquitin-dependent protein catabolic process"/>
    <property type="evidence" value="ECO:0007669"/>
    <property type="project" value="TreeGrafter"/>
</dbReference>
<dbReference type="SMART" id="SM00320">
    <property type="entry name" value="WD40"/>
    <property type="match status" value="7"/>
</dbReference>
<dbReference type="InterPro" id="IPR051865">
    <property type="entry name" value="WD-repeat_CDT2_adapter"/>
</dbReference>
<evidence type="ECO:0000256" key="4">
    <source>
        <dbReference type="ARBA" id="ARBA00022786"/>
    </source>
</evidence>
<keyword evidence="2 6" id="KW-0853">WD repeat</keyword>
<dbReference type="GO" id="GO:0005634">
    <property type="term" value="C:nucleus"/>
    <property type="evidence" value="ECO:0007669"/>
    <property type="project" value="TreeGrafter"/>
</dbReference>
<evidence type="ECO:0000256" key="5">
    <source>
        <dbReference type="ARBA" id="ARBA00038344"/>
    </source>
</evidence>
<dbReference type="InterPro" id="IPR015943">
    <property type="entry name" value="WD40/YVTN_repeat-like_dom_sf"/>
</dbReference>
<feature type="repeat" description="WD" evidence="6">
    <location>
        <begin position="383"/>
        <end position="412"/>
    </location>
</feature>
<accession>M2X4D4</accession>
<dbReference type="PRINTS" id="PR00320">
    <property type="entry name" value="GPROTEINBRPT"/>
</dbReference>
<dbReference type="GO" id="GO:0030674">
    <property type="term" value="F:protein-macromolecule adaptor activity"/>
    <property type="evidence" value="ECO:0007669"/>
    <property type="project" value="TreeGrafter"/>
</dbReference>
<dbReference type="PANTHER" id="PTHR22852:SF0">
    <property type="entry name" value="DENTICLELESS PROTEIN HOMOLOG"/>
    <property type="match status" value="1"/>
</dbReference>
<dbReference type="eggNOG" id="KOG0321">
    <property type="taxonomic scope" value="Eukaryota"/>
</dbReference>
<dbReference type="OrthoDB" id="2096344at2759"/>
<keyword evidence="3" id="KW-0677">Repeat</keyword>
<dbReference type="AlphaFoldDB" id="M2X4D4"/>
<dbReference type="Gene3D" id="2.130.10.10">
    <property type="entry name" value="YVTN repeat-like/Quinoprotein amine dehydrogenase"/>
    <property type="match status" value="2"/>
</dbReference>
<proteinExistence type="inferred from homology"/>
<dbReference type="GeneID" id="17089949"/>
<gene>
    <name evidence="7" type="ORF">Gasu_15290</name>
</gene>
<evidence type="ECO:0000313" key="7">
    <source>
        <dbReference type="EMBL" id="EME31290.1"/>
    </source>
</evidence>
<name>M2X4D4_GALSU</name>
<feature type="repeat" description="WD" evidence="6">
    <location>
        <begin position="421"/>
        <end position="463"/>
    </location>
</feature>
<dbReference type="PROSITE" id="PS50294">
    <property type="entry name" value="WD_REPEATS_REGION"/>
    <property type="match status" value="1"/>
</dbReference>
<evidence type="ECO:0000256" key="1">
    <source>
        <dbReference type="ARBA" id="ARBA00004906"/>
    </source>
</evidence>
<dbReference type="PANTHER" id="PTHR22852">
    <property type="entry name" value="LETHAL 2 DENTICLELESS PROTEIN RETINOIC ACID-REGULATED NUCLEAR MATRIX-ASSOCIATED PROTEIN"/>
    <property type="match status" value="1"/>
</dbReference>
<keyword evidence="4" id="KW-0833">Ubl conjugation pathway</keyword>
<keyword evidence="8" id="KW-1185">Reference proteome</keyword>
<reference evidence="8" key="1">
    <citation type="journal article" date="2013" name="Science">
        <title>Gene transfer from bacteria and archaea facilitated evolution of an extremophilic eukaryote.</title>
        <authorList>
            <person name="Schonknecht G."/>
            <person name="Chen W.H."/>
            <person name="Ternes C.M."/>
            <person name="Barbier G.G."/>
            <person name="Shrestha R.P."/>
            <person name="Stanke M."/>
            <person name="Brautigam A."/>
            <person name="Baker B.J."/>
            <person name="Banfield J.F."/>
            <person name="Garavito R.M."/>
            <person name="Carr K."/>
            <person name="Wilkerson C."/>
            <person name="Rensing S.A."/>
            <person name="Gagneul D."/>
            <person name="Dickenson N.E."/>
            <person name="Oesterhelt C."/>
            <person name="Lercher M.J."/>
            <person name="Weber A.P."/>
        </authorList>
    </citation>
    <scope>NUCLEOTIDE SEQUENCE [LARGE SCALE GENOMIC DNA]</scope>
    <source>
        <strain evidence="8">074W</strain>
    </source>
</reference>
<dbReference type="InterPro" id="IPR019775">
    <property type="entry name" value="WD40_repeat_CS"/>
</dbReference>
<evidence type="ECO:0000256" key="2">
    <source>
        <dbReference type="ARBA" id="ARBA00022574"/>
    </source>
</evidence>
<comment type="pathway">
    <text evidence="1">Protein modification; protein ubiquitination.</text>
</comment>
<sequence length="523" mass="59129">MRTSSTLRTLFSRELERLSRIEYSTLFRMKSYEVLKTFWTSRRYSCEFLNDDNLPVPLFAVEFSKTVGGGQIIATCDEDGYVTLIDTSKSSSFGTHDNGWCSADFRENIAENRQKLGNTQNKFCTSDRPIVSFRVHENAIFSLCWLGLQDQWIATGSGDQKVKIFDINKNVIMNTLIGHSGSIKSIKERHMTDGKVLASASRDGNVMLWDTRCQGLHSQETGDSVLRPVLILKDIHRRDMNIPDKREYAPKRPRYSIRHRKNSMKPNIPHGVTSLEFAPFNDSFYLYTSGAVDGAIKLWDLRRASLKQVTAEPLSTIYPGCQEGLTDRPHGISSLHITEDGSNLCVSSTDSNIYLYKTGLLDRGSFMHLCGHTSSSFYIKACFSPDGHFVLSGSADSFAYVWDIKQSSSKSIKANLPLLRLPAHINEVTDVAWCKTDTTKLATVGDDSQMKLWQTRKQQAGNESVYETQYAQAESTPIEKEHSMPFKINRQVNRQSPTVRLDNPNTLLTYFEKPITRFCAASH</sequence>
<dbReference type="SUPFAM" id="SSF50978">
    <property type="entry name" value="WD40 repeat-like"/>
    <property type="match status" value="1"/>
</dbReference>
<dbReference type="Proteomes" id="UP000030680">
    <property type="component" value="Unassembled WGS sequence"/>
</dbReference>
<dbReference type="STRING" id="130081.M2X4D4"/>
<dbReference type="RefSeq" id="XP_005707810.1">
    <property type="nucleotide sequence ID" value="XM_005707753.1"/>
</dbReference>
<dbReference type="PROSITE" id="PS00678">
    <property type="entry name" value="WD_REPEATS_1"/>
    <property type="match status" value="2"/>
</dbReference>
<dbReference type="InterPro" id="IPR036322">
    <property type="entry name" value="WD40_repeat_dom_sf"/>
</dbReference>
<feature type="repeat" description="WD" evidence="6">
    <location>
        <begin position="176"/>
        <end position="212"/>
    </location>
</feature>
<protein>
    <submittedName>
        <fullName evidence="7">Transducin family protein / WD-40 repeat family protein</fullName>
    </submittedName>
</protein>
<dbReference type="KEGG" id="gsl:Gasu_15290"/>
<evidence type="ECO:0000313" key="8">
    <source>
        <dbReference type="Proteomes" id="UP000030680"/>
    </source>
</evidence>
<comment type="similarity">
    <text evidence="5">Belongs to the WD repeat cdt2 family.</text>
</comment>
<evidence type="ECO:0000256" key="6">
    <source>
        <dbReference type="PROSITE-ProRule" id="PRU00221"/>
    </source>
</evidence>
<evidence type="ECO:0000256" key="3">
    <source>
        <dbReference type="ARBA" id="ARBA00022737"/>
    </source>
</evidence>
<dbReference type="InterPro" id="IPR020472">
    <property type="entry name" value="WD40_PAC1"/>
</dbReference>
<dbReference type="Gramene" id="EME31290">
    <property type="protein sequence ID" value="EME31290"/>
    <property type="gene ID" value="Gasu_15290"/>
</dbReference>